<gene>
    <name evidence="4" type="primary">tap_1</name>
    <name evidence="4" type="ORF">TRIHO_12060</name>
</gene>
<dbReference type="GO" id="GO:0006935">
    <property type="term" value="P:chemotaxis"/>
    <property type="evidence" value="ECO:0007669"/>
    <property type="project" value="UniProtKB-KW"/>
</dbReference>
<evidence type="ECO:0000259" key="3">
    <source>
        <dbReference type="Pfam" id="PF00015"/>
    </source>
</evidence>
<sequence>MISESSNHVGEGVKLVDQAGDSIANIAARVNQISESISGIANGAAEQSTGIGEINIAVAQLDQMTQQNAAMVEETTAAGQVLDDEARQLGSLVARFTFQSEAPPMQVRDVA</sequence>
<accession>A0A132BZV0</accession>
<name>A0A132BZV0_9RHOB</name>
<comment type="caution">
    <text evidence="4">The sequence shown here is derived from an EMBL/GenBank/DDBJ whole genome shotgun (WGS) entry which is preliminary data.</text>
</comment>
<proteinExistence type="inferred from homology"/>
<dbReference type="Gene3D" id="1.10.287.950">
    <property type="entry name" value="Methyl-accepting chemotaxis protein"/>
    <property type="match status" value="1"/>
</dbReference>
<dbReference type="PANTHER" id="PTHR43531">
    <property type="entry name" value="PROTEIN ICFG"/>
    <property type="match status" value="1"/>
</dbReference>
<dbReference type="Proteomes" id="UP000068382">
    <property type="component" value="Unassembled WGS sequence"/>
</dbReference>
<dbReference type="PATRIC" id="fig|1768241.3.peg.1257"/>
<keyword evidence="5" id="KW-1185">Reference proteome</keyword>
<comment type="similarity">
    <text evidence="2">Belongs to the methyl-accepting chemotaxis (MCP) protein family.</text>
</comment>
<dbReference type="InterPro" id="IPR051310">
    <property type="entry name" value="MCP_chemotaxis"/>
</dbReference>
<dbReference type="Pfam" id="PF00015">
    <property type="entry name" value="MCPsignal"/>
    <property type="match status" value="1"/>
</dbReference>
<dbReference type="GO" id="GO:0016020">
    <property type="term" value="C:membrane"/>
    <property type="evidence" value="ECO:0007669"/>
    <property type="project" value="InterPro"/>
</dbReference>
<evidence type="ECO:0000256" key="1">
    <source>
        <dbReference type="ARBA" id="ARBA00022500"/>
    </source>
</evidence>
<feature type="domain" description="Methyl-accepting transducer" evidence="3">
    <location>
        <begin position="1"/>
        <end position="65"/>
    </location>
</feature>
<evidence type="ECO:0000256" key="2">
    <source>
        <dbReference type="ARBA" id="ARBA00029447"/>
    </source>
</evidence>
<dbReference type="SUPFAM" id="SSF58104">
    <property type="entry name" value="Methyl-accepting chemotaxis protein (MCP) signaling domain"/>
    <property type="match status" value="1"/>
</dbReference>
<dbReference type="AlphaFoldDB" id="A0A132BZV0"/>
<keyword evidence="1" id="KW-0145">Chemotaxis</keyword>
<evidence type="ECO:0000313" key="4">
    <source>
        <dbReference type="EMBL" id="KUP93885.1"/>
    </source>
</evidence>
<dbReference type="EMBL" id="LPUY01000040">
    <property type="protein sequence ID" value="KUP93885.1"/>
    <property type="molecule type" value="Genomic_DNA"/>
</dbReference>
<dbReference type="InterPro" id="IPR004089">
    <property type="entry name" value="MCPsignal_dom"/>
</dbReference>
<evidence type="ECO:0000313" key="5">
    <source>
        <dbReference type="Proteomes" id="UP000068382"/>
    </source>
</evidence>
<dbReference type="PANTHER" id="PTHR43531:SF11">
    <property type="entry name" value="METHYL-ACCEPTING CHEMOTAXIS PROTEIN 3"/>
    <property type="match status" value="1"/>
</dbReference>
<reference evidence="4 5" key="1">
    <citation type="submission" date="2015-12" db="EMBL/GenBank/DDBJ databases">
        <title>Genome sequence of the marine Rhodobacteraceae strain O3.65, Candidatus Tritonibacter horizontis.</title>
        <authorList>
            <person name="Poehlein A."/>
            <person name="Giebel H.A."/>
            <person name="Voget S."/>
            <person name="Brinkhoff T."/>
        </authorList>
    </citation>
    <scope>NUCLEOTIDE SEQUENCE [LARGE SCALE GENOMIC DNA]</scope>
    <source>
        <strain evidence="4 5">O3.65</strain>
    </source>
</reference>
<dbReference type="GO" id="GO:0007165">
    <property type="term" value="P:signal transduction"/>
    <property type="evidence" value="ECO:0007669"/>
    <property type="project" value="InterPro"/>
</dbReference>
<organism evidence="4 5">
    <name type="scientific">Tritonibacter horizontis</name>
    <dbReference type="NCBI Taxonomy" id="1768241"/>
    <lineage>
        <taxon>Bacteria</taxon>
        <taxon>Pseudomonadati</taxon>
        <taxon>Pseudomonadota</taxon>
        <taxon>Alphaproteobacteria</taxon>
        <taxon>Rhodobacterales</taxon>
        <taxon>Paracoccaceae</taxon>
        <taxon>Tritonibacter</taxon>
    </lineage>
</organism>
<protein>
    <submittedName>
        <fullName evidence="4">Methyl-accepting chemotaxis protein IV</fullName>
    </submittedName>
</protein>